<proteinExistence type="predicted"/>
<reference evidence="1 2" key="1">
    <citation type="journal article" date="2019" name="Int. J. Syst. Evol. Microbiol.">
        <title>Streptomyces cyaneochromogenes sp. nov., a blue pigment-producing actinomycete from manganese-contaminated soil.</title>
        <authorList>
            <person name="Tang X."/>
            <person name="Zhao J."/>
            <person name="Li K."/>
            <person name="Chen Z."/>
            <person name="Sun Y."/>
            <person name="Gao J."/>
        </authorList>
    </citation>
    <scope>NUCLEOTIDE SEQUENCE [LARGE SCALE GENOMIC DNA]</scope>
    <source>
        <strain evidence="1 2">MK-45</strain>
    </source>
</reference>
<gene>
    <name evidence="1" type="ORF">EJ357_31335</name>
</gene>
<dbReference type="KEGG" id="scya:EJ357_31335"/>
<dbReference type="RefSeq" id="WP_126395046.1">
    <property type="nucleotide sequence ID" value="NZ_CP034539.1"/>
</dbReference>
<keyword evidence="2" id="KW-1185">Reference proteome</keyword>
<protein>
    <submittedName>
        <fullName evidence="1">Uncharacterized protein</fullName>
    </submittedName>
</protein>
<dbReference type="EMBL" id="CP034539">
    <property type="protein sequence ID" value="AZQ37393.1"/>
    <property type="molecule type" value="Genomic_DNA"/>
</dbReference>
<evidence type="ECO:0000313" key="1">
    <source>
        <dbReference type="EMBL" id="AZQ37393.1"/>
    </source>
</evidence>
<dbReference type="AlphaFoldDB" id="A0A3Q9EX23"/>
<accession>A0A3Q9EX23</accession>
<sequence>MTQNSPNPLSSHVLLAAQKPVEQVLAYFADHGFDVGEVIASGFALTGPRTAYLETFGTAPDTTQSDELPLERLPREIADGIEAVAVLSPPDFGPTSY</sequence>
<dbReference type="Proteomes" id="UP000280298">
    <property type="component" value="Chromosome"/>
</dbReference>
<evidence type="ECO:0000313" key="2">
    <source>
        <dbReference type="Proteomes" id="UP000280298"/>
    </source>
</evidence>
<dbReference type="OrthoDB" id="4224688at2"/>
<name>A0A3Q9EX23_9ACTN</name>
<organism evidence="1 2">
    <name type="scientific">Streptomyces cyaneochromogenes</name>
    <dbReference type="NCBI Taxonomy" id="2496836"/>
    <lineage>
        <taxon>Bacteria</taxon>
        <taxon>Bacillati</taxon>
        <taxon>Actinomycetota</taxon>
        <taxon>Actinomycetes</taxon>
        <taxon>Kitasatosporales</taxon>
        <taxon>Streptomycetaceae</taxon>
        <taxon>Streptomyces</taxon>
    </lineage>
</organism>